<feature type="transmembrane region" description="Helical" evidence="1">
    <location>
        <begin position="12"/>
        <end position="34"/>
    </location>
</feature>
<dbReference type="Pfam" id="PF08376">
    <property type="entry name" value="NIT"/>
    <property type="match status" value="1"/>
</dbReference>
<dbReference type="RefSeq" id="WP_105073697.1">
    <property type="nucleotide sequence ID" value="NZ_PPGH01000035.1"/>
</dbReference>
<evidence type="ECO:0000259" key="2">
    <source>
        <dbReference type="Pfam" id="PF08376"/>
    </source>
</evidence>
<feature type="transmembrane region" description="Helical" evidence="1">
    <location>
        <begin position="309"/>
        <end position="328"/>
    </location>
</feature>
<evidence type="ECO:0000256" key="1">
    <source>
        <dbReference type="SAM" id="Phobius"/>
    </source>
</evidence>
<evidence type="ECO:0000313" key="4">
    <source>
        <dbReference type="Proteomes" id="UP000239936"/>
    </source>
</evidence>
<accession>A0A2S7XQQ8</accession>
<evidence type="ECO:0000313" key="3">
    <source>
        <dbReference type="EMBL" id="PQJ96060.1"/>
    </source>
</evidence>
<gene>
    <name evidence="3" type="ORF">CXB77_09510</name>
</gene>
<dbReference type="OrthoDB" id="9782798at2"/>
<dbReference type="Proteomes" id="UP000239936">
    <property type="component" value="Unassembled WGS sequence"/>
</dbReference>
<dbReference type="EMBL" id="PPGH01000035">
    <property type="protein sequence ID" value="PQJ96060.1"/>
    <property type="molecule type" value="Genomic_DNA"/>
</dbReference>
<dbReference type="AlphaFoldDB" id="A0A2S7XQQ8"/>
<keyword evidence="1" id="KW-1133">Transmembrane helix</keyword>
<name>A0A2S7XQQ8_9GAMM</name>
<feature type="domain" description="Nitrate/nitrite sensing protein" evidence="2">
    <location>
        <begin position="55"/>
        <end position="294"/>
    </location>
</feature>
<comment type="caution">
    <text evidence="3">The sequence shown here is derived from an EMBL/GenBank/DDBJ whole genome shotgun (WGS) entry which is preliminary data.</text>
</comment>
<keyword evidence="4" id="KW-1185">Reference proteome</keyword>
<sequence>MLNKLSIKAKLLLLAGVPITALVCMTLLLTMNMVQDLRDVQRSQMLGELVVKIGEVAHELQKERGMSAGFLSSKGSKFADRLPIQREASDVAIDQLQQNIVHVKTTYLGEHYRSRLEELQNLFIALQNWRPLITELKMQPPASFRLYSDLIGNLLEIAARTGNQLQDAAIARLTHAKTGLLFLKERNGQERAVLSGAFGAGRISSDDYDVFLGLLIDQSNYIRITDTFATPEQRTLLTTQLNQPIVKEIEKIEQMVKTAGAGAALNYPAVTWFDQITAKIDLLHTVEQRFSQDIIDTNNAQSESAQTTLTISLTVIGMILFLTLWLGIRIVGGIVAQIGGEPAFAAQIAHAIAEGKLDNIIPVRTGDQQSLLRQCTICKTNCVSVLTQIGKLRLKVCAFKMHWIKHQQM</sequence>
<reference evidence="3 4" key="1">
    <citation type="submission" date="2018-01" db="EMBL/GenBank/DDBJ databases">
        <title>The complete genome sequence of Chromatium okenii LaCa, a purple sulfur bacterium with a turbulent life.</title>
        <authorList>
            <person name="Luedin S.M."/>
            <person name="Liechti N."/>
            <person name="Storelli N."/>
            <person name="Danza F."/>
            <person name="Wittwer M."/>
            <person name="Pothier J.F."/>
            <person name="Tonolla M.A."/>
        </authorList>
    </citation>
    <scope>NUCLEOTIDE SEQUENCE [LARGE SCALE GENOMIC DNA]</scope>
    <source>
        <strain evidence="3 4">LaCa</strain>
    </source>
</reference>
<organism evidence="3 4">
    <name type="scientific">Chromatium okenii</name>
    <dbReference type="NCBI Taxonomy" id="61644"/>
    <lineage>
        <taxon>Bacteria</taxon>
        <taxon>Pseudomonadati</taxon>
        <taxon>Pseudomonadota</taxon>
        <taxon>Gammaproteobacteria</taxon>
        <taxon>Chromatiales</taxon>
        <taxon>Chromatiaceae</taxon>
        <taxon>Chromatium</taxon>
    </lineage>
</organism>
<proteinExistence type="predicted"/>
<keyword evidence="1" id="KW-0472">Membrane</keyword>
<keyword evidence="1" id="KW-0812">Transmembrane</keyword>
<protein>
    <recommendedName>
        <fullName evidence="2">Nitrate/nitrite sensing protein domain-containing protein</fullName>
    </recommendedName>
</protein>
<dbReference type="InterPro" id="IPR013587">
    <property type="entry name" value="Nitrate/nitrite_sensing"/>
</dbReference>